<organism evidence="2 3">
    <name type="scientific">Streptosporangium sandarakinum</name>
    <dbReference type="NCBI Taxonomy" id="1260955"/>
    <lineage>
        <taxon>Bacteria</taxon>
        <taxon>Bacillati</taxon>
        <taxon>Actinomycetota</taxon>
        <taxon>Actinomycetes</taxon>
        <taxon>Streptosporangiales</taxon>
        <taxon>Streptosporangiaceae</taxon>
        <taxon>Streptosporangium</taxon>
    </lineage>
</organism>
<feature type="chain" id="PRO_5039698300" evidence="1">
    <location>
        <begin position="28"/>
        <end position="128"/>
    </location>
</feature>
<dbReference type="Proteomes" id="UP000576393">
    <property type="component" value="Unassembled WGS sequence"/>
</dbReference>
<gene>
    <name evidence="2" type="ORF">HDA43_004192</name>
</gene>
<keyword evidence="3" id="KW-1185">Reference proteome</keyword>
<comment type="caution">
    <text evidence="2">The sequence shown here is derived from an EMBL/GenBank/DDBJ whole genome shotgun (WGS) entry which is preliminary data.</text>
</comment>
<sequence>MVSVLTSRRVAATVAGAVLLSLSAACGGSGDAAMCADAQKVMTGFQTDFAGAGLDTEKMNAVNEKYAANFKAMAAKADGDLASALNDLSAAFGALKLDTGDSKASVTAVQSFTTKISEAGVKLTTACS</sequence>
<accession>A0A852V6L4</accession>
<reference evidence="2 3" key="1">
    <citation type="submission" date="2020-07" db="EMBL/GenBank/DDBJ databases">
        <title>Sequencing the genomes of 1000 actinobacteria strains.</title>
        <authorList>
            <person name="Klenk H.-P."/>
        </authorList>
    </citation>
    <scope>NUCLEOTIDE SEQUENCE [LARGE SCALE GENOMIC DNA]</scope>
    <source>
        <strain evidence="2 3">DSM 45763</strain>
    </source>
</reference>
<keyword evidence="1" id="KW-0732">Signal</keyword>
<feature type="signal peptide" evidence="1">
    <location>
        <begin position="1"/>
        <end position="27"/>
    </location>
</feature>
<protein>
    <submittedName>
        <fullName evidence="2">Uncharacterized protein</fullName>
    </submittedName>
</protein>
<dbReference type="AlphaFoldDB" id="A0A852V6L4"/>
<evidence type="ECO:0000313" key="3">
    <source>
        <dbReference type="Proteomes" id="UP000576393"/>
    </source>
</evidence>
<name>A0A852V6L4_9ACTN</name>
<dbReference type="RefSeq" id="WP_179824213.1">
    <property type="nucleotide sequence ID" value="NZ_JACCCO010000002.1"/>
</dbReference>
<proteinExistence type="predicted"/>
<evidence type="ECO:0000256" key="1">
    <source>
        <dbReference type="SAM" id="SignalP"/>
    </source>
</evidence>
<evidence type="ECO:0000313" key="2">
    <source>
        <dbReference type="EMBL" id="NYF41991.1"/>
    </source>
</evidence>
<dbReference type="EMBL" id="JACCCO010000002">
    <property type="protein sequence ID" value="NYF41991.1"/>
    <property type="molecule type" value="Genomic_DNA"/>
</dbReference>